<dbReference type="AlphaFoldDB" id="A0A4Q0I0Y8"/>
<evidence type="ECO:0000259" key="2">
    <source>
        <dbReference type="PROSITE" id="PS51671"/>
    </source>
</evidence>
<sequence length="147" mass="16560">MKNTSKYYLVDASVLPEVFLKVVEAKKILSSGTIKNVNEAVRKVGISRSAYYKYKDHIFPFYETSRGKVITLFFTVEDYAGILSSIINRIADSKANIITINQNIPINGLADVTITIETGQMIRDIKDLLDDISNIEGVKRQEILARE</sequence>
<dbReference type="RefSeq" id="WP_069194468.1">
    <property type="nucleotide sequence ID" value="NZ_RLII01000037.1"/>
</dbReference>
<comment type="similarity">
    <text evidence="1">Belongs to the UPF0735 family.</text>
</comment>
<dbReference type="InterPro" id="IPR008310">
    <property type="entry name" value="UPF0735_ACT_dom-cont"/>
</dbReference>
<feature type="domain" description="ACT" evidence="2">
    <location>
        <begin position="71"/>
        <end position="146"/>
    </location>
</feature>
<name>A0A4Q0I0Y8_9FIRM</name>
<reference evidence="4" key="1">
    <citation type="submission" date="2018-11" db="EMBL/GenBank/DDBJ databases">
        <title>Genome sequencing of a novel mesophilic and cellulolytic organism within the genus Hungateiclostridium.</title>
        <authorList>
            <person name="Rettenmaier R."/>
            <person name="Liebl W."/>
            <person name="Zverlov V."/>
        </authorList>
    </citation>
    <scope>NUCLEOTIDE SEQUENCE [LARGE SCALE GENOMIC DNA]</scope>
    <source>
        <strain evidence="4">N2K1</strain>
    </source>
</reference>
<accession>A0A4Q0I0Y8</accession>
<dbReference type="NCBIfam" id="NF003361">
    <property type="entry name" value="PRK04435.1"/>
    <property type="match status" value="1"/>
</dbReference>
<keyword evidence="4" id="KW-1185">Reference proteome</keyword>
<evidence type="ECO:0000313" key="3">
    <source>
        <dbReference type="EMBL" id="RXE57763.1"/>
    </source>
</evidence>
<dbReference type="Proteomes" id="UP000289166">
    <property type="component" value="Unassembled WGS sequence"/>
</dbReference>
<evidence type="ECO:0000313" key="4">
    <source>
        <dbReference type="Proteomes" id="UP000289166"/>
    </source>
</evidence>
<dbReference type="Pfam" id="PF13291">
    <property type="entry name" value="ACT_4"/>
    <property type="match status" value="1"/>
</dbReference>
<comment type="caution">
    <text evidence="3">The sequence shown here is derived from an EMBL/GenBank/DDBJ whole genome shotgun (WGS) entry which is preliminary data.</text>
</comment>
<dbReference type="OrthoDB" id="9788773at2"/>
<dbReference type="PIRSF" id="PIRSF025624">
    <property type="entry name" value="ACT_PheB"/>
    <property type="match status" value="1"/>
</dbReference>
<dbReference type="Gene3D" id="3.30.70.260">
    <property type="match status" value="1"/>
</dbReference>
<protein>
    <recommendedName>
        <fullName evidence="1">UPF0735 ACT domain-containing protein EFD62_15835</fullName>
    </recommendedName>
</protein>
<evidence type="ECO:0000256" key="1">
    <source>
        <dbReference type="HAMAP-Rule" id="MF_00707"/>
    </source>
</evidence>
<proteinExistence type="inferred from homology"/>
<gene>
    <name evidence="3" type="ORF">EFD62_15835</name>
</gene>
<dbReference type="SUPFAM" id="SSF55021">
    <property type="entry name" value="ACT-like"/>
    <property type="match status" value="1"/>
</dbReference>
<dbReference type="PROSITE" id="PS51671">
    <property type="entry name" value="ACT"/>
    <property type="match status" value="1"/>
</dbReference>
<organism evidence="3 4">
    <name type="scientific">Acetivibrio mesophilus</name>
    <dbReference type="NCBI Taxonomy" id="2487273"/>
    <lineage>
        <taxon>Bacteria</taxon>
        <taxon>Bacillati</taxon>
        <taxon>Bacillota</taxon>
        <taxon>Clostridia</taxon>
        <taxon>Eubacteriales</taxon>
        <taxon>Oscillospiraceae</taxon>
        <taxon>Acetivibrio</taxon>
    </lineage>
</organism>
<dbReference type="InterPro" id="IPR045865">
    <property type="entry name" value="ACT-like_dom_sf"/>
</dbReference>
<dbReference type="HAMAP" id="MF_00707">
    <property type="entry name" value="UPF0735"/>
    <property type="match status" value="1"/>
</dbReference>
<dbReference type="CDD" id="cd04888">
    <property type="entry name" value="ACT_PheB-BS"/>
    <property type="match status" value="1"/>
</dbReference>
<dbReference type="EMBL" id="RLII01000037">
    <property type="protein sequence ID" value="RXE57763.1"/>
    <property type="molecule type" value="Genomic_DNA"/>
</dbReference>
<dbReference type="InterPro" id="IPR002912">
    <property type="entry name" value="ACT_dom"/>
</dbReference>